<proteinExistence type="predicted"/>
<organism evidence="1 2">
    <name type="scientific">Conexibacter woesei (strain DSM 14684 / CCUG 47730 / CIP 108061 / JCM 11494 / NBRC 100937 / ID131577)</name>
    <dbReference type="NCBI Taxonomy" id="469383"/>
    <lineage>
        <taxon>Bacteria</taxon>
        <taxon>Bacillati</taxon>
        <taxon>Actinomycetota</taxon>
        <taxon>Thermoleophilia</taxon>
        <taxon>Solirubrobacterales</taxon>
        <taxon>Conexibacteraceae</taxon>
        <taxon>Conexibacter</taxon>
    </lineage>
</organism>
<dbReference type="HOGENOM" id="CLU_146612_0_0_11"/>
<dbReference type="RefSeq" id="WP_012936429.1">
    <property type="nucleotide sequence ID" value="NC_013739.1"/>
</dbReference>
<dbReference type="EMBL" id="CP001854">
    <property type="protein sequence ID" value="ADB53378.1"/>
    <property type="molecule type" value="Genomic_DNA"/>
</dbReference>
<gene>
    <name evidence="1" type="ordered locus">Cwoe_4967</name>
</gene>
<dbReference type="Proteomes" id="UP000008229">
    <property type="component" value="Chromosome"/>
</dbReference>
<dbReference type="eggNOG" id="ENOG5033JY9">
    <property type="taxonomic scope" value="Bacteria"/>
</dbReference>
<reference evidence="2" key="2">
    <citation type="submission" date="2010-01" db="EMBL/GenBank/DDBJ databases">
        <title>The complete genome of Conexibacter woesei DSM 14684.</title>
        <authorList>
            <consortium name="US DOE Joint Genome Institute (JGI-PGF)"/>
            <person name="Lucas S."/>
            <person name="Copeland A."/>
            <person name="Lapidus A."/>
            <person name="Glavina del Rio T."/>
            <person name="Dalin E."/>
            <person name="Tice H."/>
            <person name="Bruce D."/>
            <person name="Goodwin L."/>
            <person name="Pitluck S."/>
            <person name="Kyrpides N."/>
            <person name="Mavromatis K."/>
            <person name="Ivanova N."/>
            <person name="Mikhailova N."/>
            <person name="Chertkov O."/>
            <person name="Brettin T."/>
            <person name="Detter J.C."/>
            <person name="Han C."/>
            <person name="Larimer F."/>
            <person name="Land M."/>
            <person name="Hauser L."/>
            <person name="Markowitz V."/>
            <person name="Cheng J.-F."/>
            <person name="Hugenholtz P."/>
            <person name="Woyke T."/>
            <person name="Wu D."/>
            <person name="Pukall R."/>
            <person name="Steenblock K."/>
            <person name="Schneider S."/>
            <person name="Klenk H.-P."/>
            <person name="Eisen J.A."/>
        </authorList>
    </citation>
    <scope>NUCLEOTIDE SEQUENCE [LARGE SCALE GENOMIC DNA]</scope>
    <source>
        <strain evidence="2">DSM 14684 / CIP 108061 / JCM 11494 / NBRC 100937 / ID131577</strain>
    </source>
</reference>
<dbReference type="STRING" id="469383.Cwoe_4967"/>
<accession>D3FC83</accession>
<name>D3FC83_CONWI</name>
<reference evidence="1 2" key="1">
    <citation type="journal article" date="2010" name="Stand. Genomic Sci.">
        <title>Complete genome sequence of Conexibacter woesei type strain (ID131577).</title>
        <authorList>
            <person name="Pukall R."/>
            <person name="Lapidus A."/>
            <person name="Glavina Del Rio T."/>
            <person name="Copeland A."/>
            <person name="Tice H."/>
            <person name="Cheng J.-F."/>
            <person name="Lucas S."/>
            <person name="Chen F."/>
            <person name="Nolan M."/>
            <person name="Bruce D."/>
            <person name="Goodwin L."/>
            <person name="Pitluck S."/>
            <person name="Mavromatis K."/>
            <person name="Ivanova N."/>
            <person name="Ovchinnikova G."/>
            <person name="Pati A."/>
            <person name="Chen A."/>
            <person name="Palaniappan K."/>
            <person name="Land M."/>
            <person name="Hauser L."/>
            <person name="Chang Y.-J."/>
            <person name="Jeffries C.D."/>
            <person name="Chain P."/>
            <person name="Meincke L."/>
            <person name="Sims D."/>
            <person name="Brettin T."/>
            <person name="Detter J.C."/>
            <person name="Rohde M."/>
            <person name="Goeker M."/>
            <person name="Bristow J."/>
            <person name="Eisen J.A."/>
            <person name="Markowitz V."/>
            <person name="Kyrpides N.C."/>
            <person name="Klenk H.-P."/>
            <person name="Hugenholtz P."/>
        </authorList>
    </citation>
    <scope>NUCLEOTIDE SEQUENCE [LARGE SCALE GENOMIC DNA]</scope>
    <source>
        <strain evidence="2">DSM 14684 / CIP 108061 / JCM 11494 / NBRC 100937 / ID131577</strain>
    </source>
</reference>
<dbReference type="OrthoDB" id="3380198at2"/>
<dbReference type="AlphaFoldDB" id="D3FC83"/>
<keyword evidence="2" id="KW-1185">Reference proteome</keyword>
<protein>
    <submittedName>
        <fullName evidence="1">Uncharacterized protein</fullName>
    </submittedName>
</protein>
<dbReference type="KEGG" id="cwo:Cwoe_4967"/>
<evidence type="ECO:0000313" key="1">
    <source>
        <dbReference type="EMBL" id="ADB53378.1"/>
    </source>
</evidence>
<evidence type="ECO:0000313" key="2">
    <source>
        <dbReference type="Proteomes" id="UP000008229"/>
    </source>
</evidence>
<sequence>MATPTDWKTRLVVTVGTTVVSPITSFNPRFTTPHTVIHSIEQDRVGYLRRPFEFSFDMAIPAIADVVAEITQMALEGREFNVTVAERAGENWTFRSVALSRCVIISTTPSNIVGADPPTASFSCLALEVRAER</sequence>